<gene>
    <name evidence="3" type="ORF">DSLASN_42440</name>
</gene>
<dbReference type="Proteomes" id="UP001320148">
    <property type="component" value="Chromosome"/>
</dbReference>
<evidence type="ECO:0000256" key="1">
    <source>
        <dbReference type="SAM" id="MobiDB-lite"/>
    </source>
</evidence>
<dbReference type="Pfam" id="PF01966">
    <property type="entry name" value="HD"/>
    <property type="match status" value="1"/>
</dbReference>
<reference evidence="3 4" key="1">
    <citation type="submission" date="2021-02" db="EMBL/GenBank/DDBJ databases">
        <title>Complete genome of Desulfoluna sp. strain ASN36.</title>
        <authorList>
            <person name="Takahashi A."/>
            <person name="Kojima H."/>
            <person name="Fukui M."/>
        </authorList>
    </citation>
    <scope>NUCLEOTIDE SEQUENCE [LARGE SCALE GENOMIC DNA]</scope>
    <source>
        <strain evidence="3 4">ASN36</strain>
    </source>
</reference>
<protein>
    <submittedName>
        <fullName evidence="3">HDIG domain-containing protein</fullName>
    </submittedName>
</protein>
<keyword evidence="4" id="KW-1185">Reference proteome</keyword>
<proteinExistence type="predicted"/>
<organism evidence="3 4">
    <name type="scientific">Desulfoluna limicola</name>
    <dbReference type="NCBI Taxonomy" id="2810562"/>
    <lineage>
        <taxon>Bacteria</taxon>
        <taxon>Pseudomonadati</taxon>
        <taxon>Thermodesulfobacteriota</taxon>
        <taxon>Desulfobacteria</taxon>
        <taxon>Desulfobacterales</taxon>
        <taxon>Desulfolunaceae</taxon>
        <taxon>Desulfoluna</taxon>
    </lineage>
</organism>
<dbReference type="PANTHER" id="PTHR38659:SF2">
    <property type="entry name" value="HDIG DOMAIN PROTEIN"/>
    <property type="match status" value="1"/>
</dbReference>
<name>A0ABN6FA68_9BACT</name>
<feature type="region of interest" description="Disordered" evidence="1">
    <location>
        <begin position="185"/>
        <end position="206"/>
    </location>
</feature>
<sequence>MSQPTRSQALDLFQRYNTSESLTKHALSVEGVMRHFAEKFGGDVDEWGIIGLVHDIDYEMYPDEHCTKAKEILTEAGWPAPWIRAVVSHGWGIVSDVKPETKLEQTLYAIDELTGLITSTALVRPSKSVMDMKPKSVKKKWKDKSFAAGVDRSIIEKGAEMLGMEISELISETILGMRKVADEIGLGMSEPNQSPNQGAPAGPDPR</sequence>
<dbReference type="Gene3D" id="1.10.3210.10">
    <property type="entry name" value="Hypothetical protein af1432"/>
    <property type="match status" value="1"/>
</dbReference>
<dbReference type="EMBL" id="AP024488">
    <property type="protein sequence ID" value="BCS98612.1"/>
    <property type="molecule type" value="Genomic_DNA"/>
</dbReference>
<dbReference type="SUPFAM" id="SSF109604">
    <property type="entry name" value="HD-domain/PDEase-like"/>
    <property type="match status" value="1"/>
</dbReference>
<accession>A0ABN6FA68</accession>
<dbReference type="RefSeq" id="WP_236889997.1">
    <property type="nucleotide sequence ID" value="NZ_AP024488.1"/>
</dbReference>
<dbReference type="PANTHER" id="PTHR38659">
    <property type="entry name" value="METAL-DEPENDENT PHOSPHOHYDROLASE"/>
    <property type="match status" value="1"/>
</dbReference>
<feature type="domain" description="HD" evidence="2">
    <location>
        <begin position="24"/>
        <end position="113"/>
    </location>
</feature>
<evidence type="ECO:0000313" key="4">
    <source>
        <dbReference type="Proteomes" id="UP001320148"/>
    </source>
</evidence>
<dbReference type="InterPro" id="IPR006674">
    <property type="entry name" value="HD_domain"/>
</dbReference>
<evidence type="ECO:0000259" key="2">
    <source>
        <dbReference type="Pfam" id="PF01966"/>
    </source>
</evidence>
<evidence type="ECO:0000313" key="3">
    <source>
        <dbReference type="EMBL" id="BCS98612.1"/>
    </source>
</evidence>